<dbReference type="Gene3D" id="2.180.10.10">
    <property type="entry name" value="RHS repeat-associated core"/>
    <property type="match status" value="1"/>
</dbReference>
<accession>A0A7G9GQB4</accession>
<protein>
    <submittedName>
        <fullName evidence="1">RHS repeat protein</fullName>
    </submittedName>
</protein>
<sequence>MRYLEPKVEQALLDMNFIGKYEKLSNKYNELRAPMDKRLKYIDKLGNKLSEGKRSFTYDKHNNLSTATLNNKTVSYTYDKFNQITKVKDANVS</sequence>
<dbReference type="Proteomes" id="UP000515856">
    <property type="component" value="Chromosome"/>
</dbReference>
<keyword evidence="2" id="KW-1185">Reference proteome</keyword>
<dbReference type="EMBL" id="CP060636">
    <property type="protein sequence ID" value="QNM12996.1"/>
    <property type="molecule type" value="Genomic_DNA"/>
</dbReference>
<evidence type="ECO:0000313" key="1">
    <source>
        <dbReference type="EMBL" id="QNM12996.1"/>
    </source>
</evidence>
<dbReference type="AlphaFoldDB" id="A0A7G9GQB4"/>
<organism evidence="1 2">
    <name type="scientific">[Eubacterium] hominis</name>
    <dbReference type="NCBI Taxonomy" id="2764325"/>
    <lineage>
        <taxon>Bacteria</taxon>
        <taxon>Bacillati</taxon>
        <taxon>Bacillota</taxon>
        <taxon>Erysipelotrichia</taxon>
        <taxon>Erysipelotrichales</taxon>
        <taxon>Erysipelotrichaceae</taxon>
        <taxon>Amedibacillus</taxon>
    </lineage>
</organism>
<name>A0A7G9GQB4_9FIRM</name>
<evidence type="ECO:0000313" key="2">
    <source>
        <dbReference type="Proteomes" id="UP000515856"/>
    </source>
</evidence>
<dbReference type="RefSeq" id="WP_117455197.1">
    <property type="nucleotide sequence ID" value="NZ_CP060636.1"/>
</dbReference>
<proteinExistence type="predicted"/>
<gene>
    <name evidence="1" type="ORF">H9Q80_03300</name>
</gene>
<dbReference type="Pfam" id="PF05593">
    <property type="entry name" value="RHS_repeat"/>
    <property type="match status" value="1"/>
</dbReference>
<reference evidence="1 2" key="1">
    <citation type="submission" date="2020-08" db="EMBL/GenBank/DDBJ databases">
        <authorList>
            <person name="Liu C."/>
            <person name="Sun Q."/>
        </authorList>
    </citation>
    <scope>NUCLEOTIDE SEQUENCE [LARGE SCALE GENOMIC DNA]</scope>
    <source>
        <strain evidence="1 2">NSJ-61</strain>
    </source>
</reference>
<dbReference type="KEGG" id="ehn:H9Q80_03300"/>
<dbReference type="InterPro" id="IPR031325">
    <property type="entry name" value="RHS_repeat"/>
</dbReference>